<evidence type="ECO:0000256" key="6">
    <source>
        <dbReference type="ARBA" id="ARBA00022695"/>
    </source>
</evidence>
<keyword evidence="6 11" id="KW-0548">Nucleotidyltransferase</keyword>
<evidence type="ECO:0000256" key="11">
    <source>
        <dbReference type="HAMAP-Rule" id="MF_00244"/>
    </source>
</evidence>
<evidence type="ECO:0000256" key="3">
    <source>
        <dbReference type="ARBA" id="ARBA00009014"/>
    </source>
</evidence>
<organism evidence="13 14">
    <name type="scientific">Desulfobaculum xiamenense</name>
    <dbReference type="NCBI Taxonomy" id="995050"/>
    <lineage>
        <taxon>Bacteria</taxon>
        <taxon>Pseudomonadati</taxon>
        <taxon>Thermodesulfobacteriota</taxon>
        <taxon>Desulfovibrionia</taxon>
        <taxon>Desulfovibrionales</taxon>
        <taxon>Desulfovibrionaceae</taxon>
        <taxon>Desulfobaculum</taxon>
    </lineage>
</organism>
<evidence type="ECO:0000256" key="7">
    <source>
        <dbReference type="ARBA" id="ARBA00022741"/>
    </source>
</evidence>
<evidence type="ECO:0000256" key="5">
    <source>
        <dbReference type="ARBA" id="ARBA00022679"/>
    </source>
</evidence>
<reference evidence="13 14" key="1">
    <citation type="submission" date="2020-03" db="EMBL/GenBank/DDBJ databases">
        <title>Genomic Encyclopedia of Type Strains, Phase IV (KMG-IV): sequencing the most valuable type-strain genomes for metagenomic binning, comparative biology and taxonomic classification.</title>
        <authorList>
            <person name="Goeker M."/>
        </authorList>
    </citation>
    <scope>NUCLEOTIDE SEQUENCE [LARGE SCALE GENOMIC DNA]</scope>
    <source>
        <strain evidence="13 14">DSM 24233</strain>
    </source>
</reference>
<dbReference type="GO" id="GO:0004515">
    <property type="term" value="F:nicotinate-nucleotide adenylyltransferase activity"/>
    <property type="evidence" value="ECO:0007669"/>
    <property type="project" value="UniProtKB-UniRule"/>
</dbReference>
<comment type="caution">
    <text evidence="13">The sequence shown here is derived from an EMBL/GenBank/DDBJ whole genome shotgun (WGS) entry which is preliminary data.</text>
</comment>
<dbReference type="GO" id="GO:0005524">
    <property type="term" value="F:ATP binding"/>
    <property type="evidence" value="ECO:0007669"/>
    <property type="project" value="UniProtKB-KW"/>
</dbReference>
<feature type="domain" description="Cytidyltransferase-like" evidence="12">
    <location>
        <begin position="6"/>
        <end position="186"/>
    </location>
</feature>
<keyword evidence="9 11" id="KW-0520">NAD</keyword>
<keyword evidence="4 11" id="KW-0662">Pyridine nucleotide biosynthesis</keyword>
<dbReference type="NCBIfam" id="TIGR00482">
    <property type="entry name" value="nicotinate (nicotinamide) nucleotide adenylyltransferase"/>
    <property type="match status" value="1"/>
</dbReference>
<dbReference type="Proteomes" id="UP000580856">
    <property type="component" value="Unassembled WGS sequence"/>
</dbReference>
<comment type="catalytic activity">
    <reaction evidence="10 11">
        <text>nicotinate beta-D-ribonucleotide + ATP + H(+) = deamido-NAD(+) + diphosphate</text>
        <dbReference type="Rhea" id="RHEA:22860"/>
        <dbReference type="ChEBI" id="CHEBI:15378"/>
        <dbReference type="ChEBI" id="CHEBI:30616"/>
        <dbReference type="ChEBI" id="CHEBI:33019"/>
        <dbReference type="ChEBI" id="CHEBI:57502"/>
        <dbReference type="ChEBI" id="CHEBI:58437"/>
        <dbReference type="EC" id="2.7.7.18"/>
    </reaction>
</comment>
<keyword evidence="14" id="KW-1185">Reference proteome</keyword>
<evidence type="ECO:0000256" key="10">
    <source>
        <dbReference type="ARBA" id="ARBA00048721"/>
    </source>
</evidence>
<evidence type="ECO:0000259" key="12">
    <source>
        <dbReference type="Pfam" id="PF01467"/>
    </source>
</evidence>
<comment type="pathway">
    <text evidence="2 11">Cofactor biosynthesis; NAD(+) biosynthesis; deamido-NAD(+) from nicotinate D-ribonucleotide: step 1/1.</text>
</comment>
<dbReference type="RefSeq" id="WP_167940467.1">
    <property type="nucleotide sequence ID" value="NZ_JAATJA010000001.1"/>
</dbReference>
<dbReference type="CDD" id="cd02165">
    <property type="entry name" value="NMNAT"/>
    <property type="match status" value="1"/>
</dbReference>
<accession>A0A846QGI9</accession>
<comment type="function">
    <text evidence="1 11">Catalyzes the reversible adenylation of nicotinate mononucleotide (NaMN) to nicotinic acid adenine dinucleotide (NaAD).</text>
</comment>
<dbReference type="InterPro" id="IPR005248">
    <property type="entry name" value="NadD/NMNAT"/>
</dbReference>
<dbReference type="EMBL" id="JAATJA010000001">
    <property type="protein sequence ID" value="NJB67408.1"/>
    <property type="molecule type" value="Genomic_DNA"/>
</dbReference>
<dbReference type="Gene3D" id="3.40.50.620">
    <property type="entry name" value="HUPs"/>
    <property type="match status" value="1"/>
</dbReference>
<dbReference type="UniPathway" id="UPA00253">
    <property type="reaction ID" value="UER00332"/>
</dbReference>
<evidence type="ECO:0000256" key="8">
    <source>
        <dbReference type="ARBA" id="ARBA00022840"/>
    </source>
</evidence>
<keyword evidence="5 11" id="KW-0808">Transferase</keyword>
<proteinExistence type="inferred from homology"/>
<keyword evidence="8 11" id="KW-0067">ATP-binding</keyword>
<evidence type="ECO:0000256" key="9">
    <source>
        <dbReference type="ARBA" id="ARBA00023027"/>
    </source>
</evidence>
<evidence type="ECO:0000313" key="13">
    <source>
        <dbReference type="EMBL" id="NJB67408.1"/>
    </source>
</evidence>
<comment type="similarity">
    <text evidence="3 11">Belongs to the NadD family.</text>
</comment>
<evidence type="ECO:0000256" key="4">
    <source>
        <dbReference type="ARBA" id="ARBA00022642"/>
    </source>
</evidence>
<evidence type="ECO:0000256" key="1">
    <source>
        <dbReference type="ARBA" id="ARBA00002324"/>
    </source>
</evidence>
<protein>
    <recommendedName>
        <fullName evidence="11">Probable nicotinate-nucleotide adenylyltransferase</fullName>
        <ecNumber evidence="11">2.7.7.18</ecNumber>
    </recommendedName>
    <alternativeName>
        <fullName evidence="11">Deamido-NAD(+) diphosphorylase</fullName>
    </alternativeName>
    <alternativeName>
        <fullName evidence="11">Deamido-NAD(+) pyrophosphorylase</fullName>
    </alternativeName>
    <alternativeName>
        <fullName evidence="11">Nicotinate mononucleotide adenylyltransferase</fullName>
        <shortName evidence="11">NaMN adenylyltransferase</shortName>
    </alternativeName>
</protein>
<dbReference type="AlphaFoldDB" id="A0A846QGI9"/>
<dbReference type="InterPro" id="IPR004821">
    <property type="entry name" value="Cyt_trans-like"/>
</dbReference>
<dbReference type="SUPFAM" id="SSF52374">
    <property type="entry name" value="Nucleotidylyl transferase"/>
    <property type="match status" value="1"/>
</dbReference>
<dbReference type="HAMAP" id="MF_00244">
    <property type="entry name" value="NaMN_adenylyltr"/>
    <property type="match status" value="1"/>
</dbReference>
<dbReference type="InterPro" id="IPR014729">
    <property type="entry name" value="Rossmann-like_a/b/a_fold"/>
</dbReference>
<dbReference type="PANTHER" id="PTHR39321:SF3">
    <property type="entry name" value="PHOSPHOPANTETHEINE ADENYLYLTRANSFERASE"/>
    <property type="match status" value="1"/>
</dbReference>
<evidence type="ECO:0000313" key="14">
    <source>
        <dbReference type="Proteomes" id="UP000580856"/>
    </source>
</evidence>
<keyword evidence="7 11" id="KW-0547">Nucleotide-binding</keyword>
<gene>
    <name evidence="11" type="primary">nadD</name>
    <name evidence="13" type="ORF">GGQ74_001048</name>
</gene>
<dbReference type="EC" id="2.7.7.18" evidence="11"/>
<dbReference type="PANTHER" id="PTHR39321">
    <property type="entry name" value="NICOTINATE-NUCLEOTIDE ADENYLYLTRANSFERASE-RELATED"/>
    <property type="match status" value="1"/>
</dbReference>
<evidence type="ECO:0000256" key="2">
    <source>
        <dbReference type="ARBA" id="ARBA00005019"/>
    </source>
</evidence>
<dbReference type="GO" id="GO:0009435">
    <property type="term" value="P:NAD+ biosynthetic process"/>
    <property type="evidence" value="ECO:0007669"/>
    <property type="project" value="UniProtKB-UniRule"/>
</dbReference>
<sequence length="219" mass="24271">MARIGLLGGCFNPVHNGHVRLAVETLEQLALDWVELIPAAVPPHKAGPDMLDFELRAAMVDAAVDGVAGLRVNRVEAERSGPSYTVDTLTLLRETRPGDEFWFIMGACDLHALPHWNRGMRIPEMVNLAVANRIDEDLDRVTAFVAETWPDAVCEGEGAWRFGGGTRLDFVCVPRIDVSSSFVRERWCAGRRLRGLVPGGVERCLDAERERVARQWVAS</sequence>
<name>A0A846QGI9_9BACT</name>
<dbReference type="Pfam" id="PF01467">
    <property type="entry name" value="CTP_transf_like"/>
    <property type="match status" value="1"/>
</dbReference>